<feature type="region of interest" description="Disordered" evidence="1">
    <location>
        <begin position="60"/>
        <end position="80"/>
    </location>
</feature>
<keyword evidence="3" id="KW-1185">Reference proteome</keyword>
<reference evidence="2 3" key="1">
    <citation type="journal article" date="2021" name="BMC Genomics">
        <title>Datura genome reveals duplications of psychoactive alkaloid biosynthetic genes and high mutation rate following tissue culture.</title>
        <authorList>
            <person name="Rajewski A."/>
            <person name="Carter-House D."/>
            <person name="Stajich J."/>
            <person name="Litt A."/>
        </authorList>
    </citation>
    <scope>NUCLEOTIDE SEQUENCE [LARGE SCALE GENOMIC DNA]</scope>
    <source>
        <strain evidence="2">AR-01</strain>
    </source>
</reference>
<proteinExistence type="predicted"/>
<evidence type="ECO:0000313" key="2">
    <source>
        <dbReference type="EMBL" id="MCD7463488.1"/>
    </source>
</evidence>
<dbReference type="Proteomes" id="UP000823775">
    <property type="component" value="Unassembled WGS sequence"/>
</dbReference>
<comment type="caution">
    <text evidence="2">The sequence shown here is derived from an EMBL/GenBank/DDBJ whole genome shotgun (WGS) entry which is preliminary data.</text>
</comment>
<protein>
    <submittedName>
        <fullName evidence="2">Uncharacterized protein</fullName>
    </submittedName>
</protein>
<accession>A0ABS8SXP4</accession>
<organism evidence="2 3">
    <name type="scientific">Datura stramonium</name>
    <name type="common">Jimsonweed</name>
    <name type="synonym">Common thornapple</name>
    <dbReference type="NCBI Taxonomy" id="4076"/>
    <lineage>
        <taxon>Eukaryota</taxon>
        <taxon>Viridiplantae</taxon>
        <taxon>Streptophyta</taxon>
        <taxon>Embryophyta</taxon>
        <taxon>Tracheophyta</taxon>
        <taxon>Spermatophyta</taxon>
        <taxon>Magnoliopsida</taxon>
        <taxon>eudicotyledons</taxon>
        <taxon>Gunneridae</taxon>
        <taxon>Pentapetalae</taxon>
        <taxon>asterids</taxon>
        <taxon>lamiids</taxon>
        <taxon>Solanales</taxon>
        <taxon>Solanaceae</taxon>
        <taxon>Solanoideae</taxon>
        <taxon>Datureae</taxon>
        <taxon>Datura</taxon>
    </lineage>
</organism>
<evidence type="ECO:0000313" key="3">
    <source>
        <dbReference type="Proteomes" id="UP000823775"/>
    </source>
</evidence>
<gene>
    <name evidence="2" type="ORF">HAX54_050726</name>
</gene>
<dbReference type="EMBL" id="JACEIK010000891">
    <property type="protein sequence ID" value="MCD7463488.1"/>
    <property type="molecule type" value="Genomic_DNA"/>
</dbReference>
<name>A0ABS8SXP4_DATST</name>
<sequence>MQQGNIVAAAPLITVTTSSSSLQAALASSDRVEAGSRTPQGLNLQPNIQVPPPLPIELTSGVGHCQQTDTKDSTKERSREDTKTILMTTHAYEVNSIKNGLLYKNKGNPTPPTSHLPRLLHYKRHLPASTKLKPERWHRYKSNSKTKRYPLDDNLGYTGIDLPYMVSNVTT</sequence>
<feature type="compositionally biased region" description="Basic and acidic residues" evidence="1">
    <location>
        <begin position="69"/>
        <end position="80"/>
    </location>
</feature>
<evidence type="ECO:0000256" key="1">
    <source>
        <dbReference type="SAM" id="MobiDB-lite"/>
    </source>
</evidence>